<dbReference type="Pfam" id="PF01965">
    <property type="entry name" value="DJ-1_PfpI"/>
    <property type="match status" value="1"/>
</dbReference>
<reference evidence="3" key="1">
    <citation type="journal article" date="2019" name="Int. J. Syst. Evol. Microbiol.">
        <title>The Global Catalogue of Microorganisms (GCM) 10K type strain sequencing project: providing services to taxonomists for standard genome sequencing and annotation.</title>
        <authorList>
            <consortium name="The Broad Institute Genomics Platform"/>
            <consortium name="The Broad Institute Genome Sequencing Center for Infectious Disease"/>
            <person name="Wu L."/>
            <person name="Ma J."/>
        </authorList>
    </citation>
    <scope>NUCLEOTIDE SEQUENCE [LARGE SCALE GENOMIC DNA]</scope>
    <source>
        <strain evidence="3">CCUG 54939</strain>
    </source>
</reference>
<dbReference type="SUPFAM" id="SSF52317">
    <property type="entry name" value="Class I glutamine amidotransferase-like"/>
    <property type="match status" value="1"/>
</dbReference>
<dbReference type="CDD" id="cd03135">
    <property type="entry name" value="GATase1_DJ-1"/>
    <property type="match status" value="1"/>
</dbReference>
<evidence type="ECO:0000259" key="1">
    <source>
        <dbReference type="Pfam" id="PF01965"/>
    </source>
</evidence>
<name>A0ABV8CSA7_9GAMM</name>
<protein>
    <submittedName>
        <fullName evidence="2">DJ-1 family glyoxalase III</fullName>
    </submittedName>
</protein>
<feature type="domain" description="DJ-1/PfpI" evidence="1">
    <location>
        <begin position="4"/>
        <end position="170"/>
    </location>
</feature>
<accession>A0ABV8CSA7</accession>
<sequence>MTHTALVILAPGCEELEAVASIDILVRGGIQVTTASICPQGRLQITASRGVKLVADALLEELAGQEFDLLLLPGGLPGAEYLRDNPLVIERLRQQHARGAWRAAICATPAVVLAHHDLIGSAHVTGYPGTEGKLPAKGYRNVDVVVDAGEKLITSQGPGTALAFGLAALQALLGEKMAQQVAKGLLVPLP</sequence>
<dbReference type="InterPro" id="IPR006287">
    <property type="entry name" value="DJ-1"/>
</dbReference>
<dbReference type="PANTHER" id="PTHR48094">
    <property type="entry name" value="PROTEIN/NUCLEIC ACID DEGLYCASE DJ-1-RELATED"/>
    <property type="match status" value="1"/>
</dbReference>
<evidence type="ECO:0000313" key="3">
    <source>
        <dbReference type="Proteomes" id="UP001595692"/>
    </source>
</evidence>
<dbReference type="InterPro" id="IPR002818">
    <property type="entry name" value="DJ-1/PfpI"/>
</dbReference>
<keyword evidence="3" id="KW-1185">Reference proteome</keyword>
<dbReference type="InterPro" id="IPR029062">
    <property type="entry name" value="Class_I_gatase-like"/>
</dbReference>
<evidence type="ECO:0000313" key="2">
    <source>
        <dbReference type="EMBL" id="MFC3914822.1"/>
    </source>
</evidence>
<dbReference type="Gene3D" id="3.40.50.880">
    <property type="match status" value="1"/>
</dbReference>
<organism evidence="2 3">
    <name type="scientific">Pseudaeromonas sharmana</name>
    <dbReference type="NCBI Taxonomy" id="328412"/>
    <lineage>
        <taxon>Bacteria</taxon>
        <taxon>Pseudomonadati</taxon>
        <taxon>Pseudomonadota</taxon>
        <taxon>Gammaproteobacteria</taxon>
        <taxon>Aeromonadales</taxon>
        <taxon>Aeromonadaceae</taxon>
        <taxon>Pseudaeromonas</taxon>
    </lineage>
</organism>
<dbReference type="InterPro" id="IPR050325">
    <property type="entry name" value="Prot/Nucl_acid_deglycase"/>
</dbReference>
<dbReference type="Proteomes" id="UP001595692">
    <property type="component" value="Unassembled WGS sequence"/>
</dbReference>
<gene>
    <name evidence="2" type="ORF">ACFOSS_15340</name>
</gene>
<comment type="caution">
    <text evidence="2">The sequence shown here is derived from an EMBL/GenBank/DDBJ whole genome shotgun (WGS) entry which is preliminary data.</text>
</comment>
<dbReference type="PANTHER" id="PTHR48094:SF23">
    <property type="entry name" value="PROTEIN_NUCLEIC ACID DEGLYCASE 3"/>
    <property type="match status" value="1"/>
</dbReference>
<dbReference type="EMBL" id="JBHSAF010000015">
    <property type="protein sequence ID" value="MFC3914822.1"/>
    <property type="molecule type" value="Genomic_DNA"/>
</dbReference>
<dbReference type="NCBIfam" id="TIGR01383">
    <property type="entry name" value="not_thiJ"/>
    <property type="match status" value="1"/>
</dbReference>
<dbReference type="RefSeq" id="WP_377154221.1">
    <property type="nucleotide sequence ID" value="NZ_JBHSAF010000015.1"/>
</dbReference>
<proteinExistence type="predicted"/>